<sequence>MVTVRTFLAIVALKNCELHQMDVHNAFLHGDLDDEVYTKLPPGFDTLDPGTACKLRKSLYGLKQTPCCWFAKLVTTLKAYLSNCFHMKGLEVLNYFLGIEVAYSAQALFLCQHKYTLDIIFETRLLGSKLVGSLIE</sequence>
<comment type="caution">
    <text evidence="2">The sequence shown here is derived from an EMBL/GenBank/DDBJ whole genome shotgun (WGS) entry which is preliminary data.</text>
</comment>
<dbReference type="Proteomes" id="UP000325315">
    <property type="component" value="Unassembled WGS sequence"/>
</dbReference>
<protein>
    <submittedName>
        <fullName evidence="2">Retrovirus-related Pol polyprotein from transposon TNT 1-94</fullName>
    </submittedName>
</protein>
<feature type="domain" description="Reverse transcriptase Ty1/copia-type" evidence="1">
    <location>
        <begin position="3"/>
        <end position="79"/>
    </location>
</feature>
<reference evidence="3" key="1">
    <citation type="journal article" date="2019" name="Plant Biotechnol. J.">
        <title>Genome sequencing of the Australian wild diploid species Gossypium australe highlights disease resistance and delayed gland morphogenesis.</title>
        <authorList>
            <person name="Cai Y."/>
            <person name="Cai X."/>
            <person name="Wang Q."/>
            <person name="Wang P."/>
            <person name="Zhang Y."/>
            <person name="Cai C."/>
            <person name="Xu Y."/>
            <person name="Wang K."/>
            <person name="Zhou Z."/>
            <person name="Wang C."/>
            <person name="Geng S."/>
            <person name="Li B."/>
            <person name="Dong Q."/>
            <person name="Hou Y."/>
            <person name="Wang H."/>
            <person name="Ai P."/>
            <person name="Liu Z."/>
            <person name="Yi F."/>
            <person name="Sun M."/>
            <person name="An G."/>
            <person name="Cheng J."/>
            <person name="Zhang Y."/>
            <person name="Shi Q."/>
            <person name="Xie Y."/>
            <person name="Shi X."/>
            <person name="Chang Y."/>
            <person name="Huang F."/>
            <person name="Chen Y."/>
            <person name="Hong S."/>
            <person name="Mi L."/>
            <person name="Sun Q."/>
            <person name="Zhang L."/>
            <person name="Zhou B."/>
            <person name="Peng R."/>
            <person name="Zhang X."/>
            <person name="Liu F."/>
        </authorList>
    </citation>
    <scope>NUCLEOTIDE SEQUENCE [LARGE SCALE GENOMIC DNA]</scope>
    <source>
        <strain evidence="3">cv. PA1801</strain>
    </source>
</reference>
<dbReference type="InterPro" id="IPR013103">
    <property type="entry name" value="RVT_2"/>
</dbReference>
<dbReference type="AlphaFoldDB" id="A0A5B6WU10"/>
<gene>
    <name evidence="2" type="ORF">EPI10_007376</name>
</gene>
<dbReference type="SUPFAM" id="SSF56672">
    <property type="entry name" value="DNA/RNA polymerases"/>
    <property type="match status" value="1"/>
</dbReference>
<dbReference type="EMBL" id="SMMG02000002">
    <property type="protein sequence ID" value="KAA3485390.1"/>
    <property type="molecule type" value="Genomic_DNA"/>
</dbReference>
<keyword evidence="3" id="KW-1185">Reference proteome</keyword>
<dbReference type="OrthoDB" id="7473114at2759"/>
<evidence type="ECO:0000259" key="1">
    <source>
        <dbReference type="Pfam" id="PF07727"/>
    </source>
</evidence>
<dbReference type="Pfam" id="PF07727">
    <property type="entry name" value="RVT_2"/>
    <property type="match status" value="1"/>
</dbReference>
<accession>A0A5B6WU10</accession>
<proteinExistence type="predicted"/>
<name>A0A5B6WU10_9ROSI</name>
<organism evidence="2 3">
    <name type="scientific">Gossypium australe</name>
    <dbReference type="NCBI Taxonomy" id="47621"/>
    <lineage>
        <taxon>Eukaryota</taxon>
        <taxon>Viridiplantae</taxon>
        <taxon>Streptophyta</taxon>
        <taxon>Embryophyta</taxon>
        <taxon>Tracheophyta</taxon>
        <taxon>Spermatophyta</taxon>
        <taxon>Magnoliopsida</taxon>
        <taxon>eudicotyledons</taxon>
        <taxon>Gunneridae</taxon>
        <taxon>Pentapetalae</taxon>
        <taxon>rosids</taxon>
        <taxon>malvids</taxon>
        <taxon>Malvales</taxon>
        <taxon>Malvaceae</taxon>
        <taxon>Malvoideae</taxon>
        <taxon>Gossypium</taxon>
    </lineage>
</organism>
<dbReference type="InterPro" id="IPR043502">
    <property type="entry name" value="DNA/RNA_pol_sf"/>
</dbReference>
<evidence type="ECO:0000313" key="2">
    <source>
        <dbReference type="EMBL" id="KAA3485390.1"/>
    </source>
</evidence>
<evidence type="ECO:0000313" key="3">
    <source>
        <dbReference type="Proteomes" id="UP000325315"/>
    </source>
</evidence>